<gene>
    <name evidence="3" type="ORF">ACKA06_15845</name>
</gene>
<dbReference type="Pfam" id="PF12802">
    <property type="entry name" value="MarR_2"/>
    <property type="match status" value="1"/>
</dbReference>
<comment type="caution">
    <text evidence="3">The sequence shown here is derived from an EMBL/GenBank/DDBJ whole genome shotgun (WGS) entry which is preliminary data.</text>
</comment>
<dbReference type="PROSITE" id="PS50995">
    <property type="entry name" value="HTH_MARR_2"/>
    <property type="match status" value="1"/>
</dbReference>
<evidence type="ECO:0000313" key="3">
    <source>
        <dbReference type="EMBL" id="MFL8938263.1"/>
    </source>
</evidence>
<organism evidence="3 4">
    <name type="scientific">Rossellomorea oryzaecorticis</name>
    <dbReference type="NCBI Taxonomy" id="1396505"/>
    <lineage>
        <taxon>Bacteria</taxon>
        <taxon>Bacillati</taxon>
        <taxon>Bacillota</taxon>
        <taxon>Bacilli</taxon>
        <taxon>Bacillales</taxon>
        <taxon>Bacillaceae</taxon>
        <taxon>Rossellomorea</taxon>
    </lineage>
</organism>
<dbReference type="InterPro" id="IPR036388">
    <property type="entry name" value="WH-like_DNA-bd_sf"/>
</dbReference>
<keyword evidence="1" id="KW-0238">DNA-binding</keyword>
<evidence type="ECO:0000256" key="1">
    <source>
        <dbReference type="ARBA" id="ARBA00023125"/>
    </source>
</evidence>
<dbReference type="SMART" id="SM00347">
    <property type="entry name" value="HTH_MARR"/>
    <property type="match status" value="1"/>
</dbReference>
<dbReference type="PRINTS" id="PR00598">
    <property type="entry name" value="HTHMARR"/>
</dbReference>
<dbReference type="RefSeq" id="WP_411160097.1">
    <property type="nucleotide sequence ID" value="NZ_JBJOSA010000015.1"/>
</dbReference>
<dbReference type="EMBL" id="JBJOSA010000015">
    <property type="protein sequence ID" value="MFL8938263.1"/>
    <property type="molecule type" value="Genomic_DNA"/>
</dbReference>
<feature type="domain" description="HTH marR-type" evidence="2">
    <location>
        <begin position="6"/>
        <end position="137"/>
    </location>
</feature>
<dbReference type="InterPro" id="IPR000835">
    <property type="entry name" value="HTH_MarR-typ"/>
</dbReference>
<proteinExistence type="predicted"/>
<dbReference type="Gene3D" id="1.10.10.10">
    <property type="entry name" value="Winged helix-like DNA-binding domain superfamily/Winged helix DNA-binding domain"/>
    <property type="match status" value="1"/>
</dbReference>
<evidence type="ECO:0000259" key="2">
    <source>
        <dbReference type="PROSITE" id="PS50995"/>
    </source>
</evidence>
<keyword evidence="4" id="KW-1185">Reference proteome</keyword>
<dbReference type="PANTHER" id="PTHR33164">
    <property type="entry name" value="TRANSCRIPTIONAL REGULATOR, MARR FAMILY"/>
    <property type="match status" value="1"/>
</dbReference>
<accession>A0ABW8VSM9</accession>
<dbReference type="InterPro" id="IPR036390">
    <property type="entry name" value="WH_DNA-bd_sf"/>
</dbReference>
<dbReference type="InterPro" id="IPR039422">
    <property type="entry name" value="MarR/SlyA-like"/>
</dbReference>
<dbReference type="SUPFAM" id="SSF46785">
    <property type="entry name" value="Winged helix' DNA-binding domain"/>
    <property type="match status" value="1"/>
</dbReference>
<dbReference type="PANTHER" id="PTHR33164:SF43">
    <property type="entry name" value="HTH-TYPE TRANSCRIPTIONAL REPRESSOR YETL"/>
    <property type="match status" value="1"/>
</dbReference>
<reference evidence="3 4" key="1">
    <citation type="submission" date="2024-12" db="EMBL/GenBank/DDBJ databases">
        <authorList>
            <person name="Li X."/>
            <person name="Zhang D."/>
        </authorList>
    </citation>
    <scope>NUCLEOTIDE SEQUENCE [LARGE SCALE GENOMIC DNA]</scope>
    <source>
        <strain evidence="3 4">JCM19602</strain>
    </source>
</reference>
<name>A0ABW8VSM9_9BACI</name>
<dbReference type="Proteomes" id="UP001628668">
    <property type="component" value="Unassembled WGS sequence"/>
</dbReference>
<protein>
    <submittedName>
        <fullName evidence="3">MarR family winged helix-turn-helix transcriptional regulator</fullName>
    </submittedName>
</protein>
<evidence type="ECO:0000313" key="4">
    <source>
        <dbReference type="Proteomes" id="UP001628668"/>
    </source>
</evidence>
<sequence>MKDQSIFELLHTMDQVTNKLIIQWNKSFKESLGISHILVLSHLQVNGKSRPSDIAKNLGITPPSLTNLANKLVSKNLIVRLFDEKDRRNSYLEITDAGIAMVNKAADEGQNLRRNLFEKLSKDERRQLTSIYEKLNHFL</sequence>